<dbReference type="WormBase" id="T05H4.2">
    <property type="protein sequence ID" value="CE13271"/>
    <property type="gene ID" value="WBGene00020265"/>
    <property type="gene designation" value="fbxa-196"/>
</dbReference>
<dbReference type="Bgee" id="WBGene00020265">
    <property type="expression patterns" value="Expressed in adult organism and 1 other cell type or tissue"/>
</dbReference>
<feature type="domain" description="F-box" evidence="2">
    <location>
        <begin position="105"/>
        <end position="145"/>
    </location>
</feature>
<dbReference type="SMART" id="SM00256">
    <property type="entry name" value="FBOX"/>
    <property type="match status" value="1"/>
</dbReference>
<dbReference type="STRING" id="6239.T05H4.2.1"/>
<name>O16525_CAEEL</name>
<dbReference type="Pfam" id="PF01827">
    <property type="entry name" value="FTH"/>
    <property type="match status" value="1"/>
</dbReference>
<comment type="interaction">
    <interactant intactId="EBI-329491">
        <id>O16525</id>
    </interactant>
    <interactant intactId="EBI-329192">
        <id>H2L0F6</id>
        <label>gei-4</label>
    </interactant>
    <organismsDiffer>false</organismsDiffer>
    <experiments>3</experiments>
</comment>
<dbReference type="OMA" id="KEIMIYV"/>
<dbReference type="RefSeq" id="NP_504642.1">
    <property type="nucleotide sequence ID" value="NM_072241.4"/>
</dbReference>
<dbReference type="AGR" id="WB:WBGene00020265"/>
<feature type="region of interest" description="Disordered" evidence="1">
    <location>
        <begin position="1"/>
        <end position="21"/>
    </location>
</feature>
<gene>
    <name evidence="3 5" type="primary">fbxa-196</name>
    <name evidence="3" type="ORF">CELE_T05H4.2</name>
    <name evidence="5" type="ORF">T05H4.2</name>
</gene>
<dbReference type="Pfam" id="PF17906">
    <property type="entry name" value="HTH_48"/>
    <property type="match status" value="1"/>
</dbReference>
<dbReference type="AlphaFoldDB" id="O16525"/>
<dbReference type="Pfam" id="PF00646">
    <property type="entry name" value="F-box"/>
    <property type="match status" value="1"/>
</dbReference>
<dbReference type="DIP" id="DIP-24854N"/>
<evidence type="ECO:0000313" key="4">
    <source>
        <dbReference type="Proteomes" id="UP000001940"/>
    </source>
</evidence>
<dbReference type="HOGENOM" id="CLU_030831_3_2_1"/>
<reference evidence="3 4" key="1">
    <citation type="journal article" date="1998" name="Science">
        <title>Genome sequence of the nematode C. elegans: a platform for investigating biology.</title>
        <authorList>
            <consortium name="The C. elegans sequencing consortium"/>
            <person name="Sulson J.E."/>
            <person name="Waterston R."/>
        </authorList>
    </citation>
    <scope>NUCLEOTIDE SEQUENCE [LARGE SCALE GENOMIC DNA]</scope>
    <source>
        <strain evidence="3 4">Bristol N2</strain>
    </source>
</reference>
<evidence type="ECO:0000313" key="3">
    <source>
        <dbReference type="EMBL" id="CCD72029.1"/>
    </source>
</evidence>
<dbReference type="PANTHER" id="PTHR23015:SF4">
    <property type="entry name" value="DUF38 DOMAIN-CONTAINING PROTEIN-RELATED"/>
    <property type="match status" value="1"/>
</dbReference>
<dbReference type="GeneID" id="188148"/>
<dbReference type="PaxDb" id="6239-T05H4.2"/>
<dbReference type="CDD" id="cd22150">
    <property type="entry name" value="F-box_CeFBXA-like"/>
    <property type="match status" value="1"/>
</dbReference>
<dbReference type="FunCoup" id="O16525">
    <property type="interactions" value="128"/>
</dbReference>
<comment type="interaction">
    <interactant intactId="EBI-329491">
        <id>O16525</id>
    </interactant>
    <interactant intactId="EBI-323117">
        <id>G5ECU1</id>
        <label>skr-1</label>
    </interactant>
    <organismsDiffer>false</organismsDiffer>
    <experiments>5</experiments>
</comment>
<dbReference type="EMBL" id="BX284605">
    <property type="protein sequence ID" value="CCD72029.1"/>
    <property type="molecule type" value="Genomic_DNA"/>
</dbReference>
<dbReference type="PIR" id="T31912">
    <property type="entry name" value="T31912"/>
</dbReference>
<evidence type="ECO:0000313" key="5">
    <source>
        <dbReference type="WormBase" id="T05H4.2"/>
    </source>
</evidence>
<dbReference type="IntAct" id="O16525">
    <property type="interactions" value="4"/>
</dbReference>
<dbReference type="InterPro" id="IPR040161">
    <property type="entry name" value="FB224"/>
</dbReference>
<dbReference type="PhylomeDB" id="O16525"/>
<dbReference type="InterPro" id="IPR041426">
    <property type="entry name" value="Mos1_HTH"/>
</dbReference>
<dbReference type="KEGG" id="cel:CELE_T05H4.2"/>
<protein>
    <submittedName>
        <fullName evidence="3">F-box domain-containing protein</fullName>
    </submittedName>
</protein>
<dbReference type="PANTHER" id="PTHR23015">
    <property type="entry name" value="UNCHARACTERIZED C.ELEGANS PROTEIN"/>
    <property type="match status" value="1"/>
</dbReference>
<sequence length="405" mass="47096">MSDSPRSDEEDLSEGSDSSVSLHQIDPKIQCIVTDPRAVRILILHQHLQGIPVFNAYKAMNKVFGDHFMEYRHFEYWYMGLANGSLTVDSYDRFHTSERKEFTDFSTYFQAMILDKLNPIDRFAARAVCRGFKSMIDYQHSNLKTMTMYLEEKSVGLKTNGGYVTYELEDEDCQVNYKKRKMIVKDKKPLEVAMKDVSRLLKIRGLDMDYFAIIMTEIMEEEFVSFDAINDVLKSIGILSAKSVLLDWFHTFEITVLLKYFKPGILEDLTIKCLESDEEFTGNLVYLEQWKKAKNLKLSKVPNFPIIVEHLDNFKSLNFDFHGEPFSRDDIMKLRDEVLLKSTKFEYFSCKNVKFNTKMFVKVFDARSTLFCSSGSIVYESSNGIFDIAYHPNGFNIKKKIDSQV</sequence>
<dbReference type="InterPro" id="IPR002900">
    <property type="entry name" value="DUF38/FTH_CAE_spp"/>
</dbReference>
<evidence type="ECO:0000259" key="2">
    <source>
        <dbReference type="SMART" id="SM00256"/>
    </source>
</evidence>
<dbReference type="InterPro" id="IPR001810">
    <property type="entry name" value="F-box_dom"/>
</dbReference>
<dbReference type="Proteomes" id="UP000001940">
    <property type="component" value="Chromosome V"/>
</dbReference>
<evidence type="ECO:0000256" key="1">
    <source>
        <dbReference type="SAM" id="MobiDB-lite"/>
    </source>
</evidence>
<dbReference type="UCSC" id="T05H4.2">
    <property type="organism name" value="c. elegans"/>
</dbReference>
<keyword evidence="4" id="KW-1185">Reference proteome</keyword>
<accession>O16525</accession>
<dbReference type="InParanoid" id="O16525"/>
<dbReference type="OrthoDB" id="5910993at2759"/>
<organism evidence="3 4">
    <name type="scientific">Caenorhabditis elegans</name>
    <dbReference type="NCBI Taxonomy" id="6239"/>
    <lineage>
        <taxon>Eukaryota</taxon>
        <taxon>Metazoa</taxon>
        <taxon>Ecdysozoa</taxon>
        <taxon>Nematoda</taxon>
        <taxon>Chromadorea</taxon>
        <taxon>Rhabditida</taxon>
        <taxon>Rhabditina</taxon>
        <taxon>Rhabditomorpha</taxon>
        <taxon>Rhabditoidea</taxon>
        <taxon>Rhabditidae</taxon>
        <taxon>Peloderinae</taxon>
        <taxon>Caenorhabditis</taxon>
    </lineage>
</organism>
<proteinExistence type="evidence at protein level"/>
<dbReference type="CTD" id="188148"/>